<keyword evidence="2" id="KW-1185">Reference proteome</keyword>
<protein>
    <submittedName>
        <fullName evidence="1">Uncharacterized protein</fullName>
    </submittedName>
</protein>
<gene>
    <name evidence="1" type="ORF">Celaphus_00016759</name>
</gene>
<evidence type="ECO:0000313" key="1">
    <source>
        <dbReference type="EMBL" id="OWK00937.1"/>
    </source>
</evidence>
<organism evidence="1 2">
    <name type="scientific">Cervus elaphus hippelaphus</name>
    <name type="common">European red deer</name>
    <dbReference type="NCBI Taxonomy" id="46360"/>
    <lineage>
        <taxon>Eukaryota</taxon>
        <taxon>Metazoa</taxon>
        <taxon>Chordata</taxon>
        <taxon>Craniata</taxon>
        <taxon>Vertebrata</taxon>
        <taxon>Euteleostomi</taxon>
        <taxon>Mammalia</taxon>
        <taxon>Eutheria</taxon>
        <taxon>Laurasiatheria</taxon>
        <taxon>Artiodactyla</taxon>
        <taxon>Ruminantia</taxon>
        <taxon>Pecora</taxon>
        <taxon>Cervidae</taxon>
        <taxon>Cervinae</taxon>
        <taxon>Cervus</taxon>
    </lineage>
</organism>
<sequence length="27" mass="3097">MTCTQYFRKIVPSTLEKSCKGTGIEKF</sequence>
<dbReference type="Proteomes" id="UP000242450">
    <property type="component" value="Chromosome 30"/>
</dbReference>
<comment type="caution">
    <text evidence="1">The sequence shown here is derived from an EMBL/GenBank/DDBJ whole genome shotgun (WGS) entry which is preliminary data.</text>
</comment>
<proteinExistence type="predicted"/>
<name>A0A212C4N0_CEREH</name>
<dbReference type="AlphaFoldDB" id="A0A212C4N0"/>
<accession>A0A212C4N0</accession>
<evidence type="ECO:0000313" key="2">
    <source>
        <dbReference type="Proteomes" id="UP000242450"/>
    </source>
</evidence>
<reference evidence="1 2" key="1">
    <citation type="journal article" date="2018" name="Mol. Genet. Genomics">
        <title>The red deer Cervus elaphus genome CerEla1.0: sequencing, annotating, genes, and chromosomes.</title>
        <authorList>
            <person name="Bana N.A."/>
            <person name="Nyiri A."/>
            <person name="Nagy J."/>
            <person name="Frank K."/>
            <person name="Nagy T."/>
            <person name="Steger V."/>
            <person name="Schiller M."/>
            <person name="Lakatos P."/>
            <person name="Sugar L."/>
            <person name="Horn P."/>
            <person name="Barta E."/>
            <person name="Orosz L."/>
        </authorList>
    </citation>
    <scope>NUCLEOTIDE SEQUENCE [LARGE SCALE GENOMIC DNA]</scope>
    <source>
        <strain evidence="1">Hungarian</strain>
    </source>
</reference>
<dbReference type="EMBL" id="MKHE01000030">
    <property type="protein sequence ID" value="OWK00937.1"/>
    <property type="molecule type" value="Genomic_DNA"/>
</dbReference>